<sequence length="254" mass="26881">MTAVVGTIAVLTPRPHARWRAYCLPPAGLGAEFYLPWCAVLPQDVELCAVRLPGRGPLADHPCATDTRALTAALADLITAQADPRPFTLFGHSLGALLAFTTACRLQRAHRRPPALLAVSGFPPPQLGAYPAMVGELLAAGHLGAAELLGFRADALDDPARLATAYLPVVGDLLLLLQHRHRDEPPLDCDLAVYGGHDDPAATPAELAAWNDLATTPTTPRLFPGGHTFPVAHAEAVTTRLHQDLRTAVGEHAS</sequence>
<comment type="similarity">
    <text evidence="1">Belongs to the thioesterase family.</text>
</comment>
<evidence type="ECO:0000313" key="4">
    <source>
        <dbReference type="EMBL" id="MBB5960613.1"/>
    </source>
</evidence>
<dbReference type="GO" id="GO:0008610">
    <property type="term" value="P:lipid biosynthetic process"/>
    <property type="evidence" value="ECO:0007669"/>
    <property type="project" value="TreeGrafter"/>
</dbReference>
<dbReference type="Gene3D" id="3.40.50.1820">
    <property type="entry name" value="alpha/beta hydrolase"/>
    <property type="match status" value="1"/>
</dbReference>
<dbReference type="Pfam" id="PF00975">
    <property type="entry name" value="Thioesterase"/>
    <property type="match status" value="1"/>
</dbReference>
<name>A0A841CUW6_9PSEU</name>
<dbReference type="EMBL" id="JACHJN010000018">
    <property type="protein sequence ID" value="MBB5960613.1"/>
    <property type="molecule type" value="Genomic_DNA"/>
</dbReference>
<dbReference type="InterPro" id="IPR012223">
    <property type="entry name" value="TEII"/>
</dbReference>
<keyword evidence="5" id="KW-1185">Reference proteome</keyword>
<proteinExistence type="inferred from homology"/>
<keyword evidence="2" id="KW-0378">Hydrolase</keyword>
<evidence type="ECO:0000256" key="1">
    <source>
        <dbReference type="ARBA" id="ARBA00007169"/>
    </source>
</evidence>
<dbReference type="PANTHER" id="PTHR11487">
    <property type="entry name" value="THIOESTERASE"/>
    <property type="match status" value="1"/>
</dbReference>
<comment type="caution">
    <text evidence="4">The sequence shown here is derived from an EMBL/GenBank/DDBJ whole genome shotgun (WGS) entry which is preliminary data.</text>
</comment>
<dbReference type="AlphaFoldDB" id="A0A841CUW6"/>
<protein>
    <submittedName>
        <fullName evidence="4">Surfactin synthase thioesterase subunit</fullName>
    </submittedName>
</protein>
<dbReference type="InterPro" id="IPR001031">
    <property type="entry name" value="Thioesterase"/>
</dbReference>
<dbReference type="RefSeq" id="WP_184698963.1">
    <property type="nucleotide sequence ID" value="NZ_JACHJN010000018.1"/>
</dbReference>
<dbReference type="GO" id="GO:0016787">
    <property type="term" value="F:hydrolase activity"/>
    <property type="evidence" value="ECO:0007669"/>
    <property type="project" value="UniProtKB-KW"/>
</dbReference>
<dbReference type="PANTHER" id="PTHR11487:SF0">
    <property type="entry name" value="S-ACYL FATTY ACID SYNTHASE THIOESTERASE, MEDIUM CHAIN"/>
    <property type="match status" value="1"/>
</dbReference>
<dbReference type="SUPFAM" id="SSF53474">
    <property type="entry name" value="alpha/beta-Hydrolases"/>
    <property type="match status" value="1"/>
</dbReference>
<dbReference type="InterPro" id="IPR029058">
    <property type="entry name" value="AB_hydrolase_fold"/>
</dbReference>
<dbReference type="SMART" id="SM00824">
    <property type="entry name" value="PKS_TE"/>
    <property type="match status" value="1"/>
</dbReference>
<gene>
    <name evidence="4" type="ORF">FHS29_007241</name>
</gene>
<organism evidence="4 5">
    <name type="scientific">Saccharothrix tamanrassetensis</name>
    <dbReference type="NCBI Taxonomy" id="1051531"/>
    <lineage>
        <taxon>Bacteria</taxon>
        <taxon>Bacillati</taxon>
        <taxon>Actinomycetota</taxon>
        <taxon>Actinomycetes</taxon>
        <taxon>Pseudonocardiales</taxon>
        <taxon>Pseudonocardiaceae</taxon>
        <taxon>Saccharothrix</taxon>
    </lineage>
</organism>
<evidence type="ECO:0000259" key="3">
    <source>
        <dbReference type="SMART" id="SM00824"/>
    </source>
</evidence>
<accession>A0A841CUW6</accession>
<feature type="domain" description="Thioesterase TesA-like" evidence="3">
    <location>
        <begin position="22"/>
        <end position="245"/>
    </location>
</feature>
<reference evidence="4 5" key="1">
    <citation type="submission" date="2020-08" db="EMBL/GenBank/DDBJ databases">
        <title>Genomic Encyclopedia of Type Strains, Phase III (KMG-III): the genomes of soil and plant-associated and newly described type strains.</title>
        <authorList>
            <person name="Whitman W."/>
        </authorList>
    </citation>
    <scope>NUCLEOTIDE SEQUENCE [LARGE SCALE GENOMIC DNA]</scope>
    <source>
        <strain evidence="4 5">CECT 8640</strain>
    </source>
</reference>
<dbReference type="InterPro" id="IPR020802">
    <property type="entry name" value="TesA-like"/>
</dbReference>
<dbReference type="Proteomes" id="UP000547510">
    <property type="component" value="Unassembled WGS sequence"/>
</dbReference>
<evidence type="ECO:0000313" key="5">
    <source>
        <dbReference type="Proteomes" id="UP000547510"/>
    </source>
</evidence>
<evidence type="ECO:0000256" key="2">
    <source>
        <dbReference type="ARBA" id="ARBA00022801"/>
    </source>
</evidence>